<dbReference type="PROSITE" id="PS01124">
    <property type="entry name" value="HTH_ARAC_FAMILY_2"/>
    <property type="match status" value="1"/>
</dbReference>
<dbReference type="PRINTS" id="PR00032">
    <property type="entry name" value="HTHARAC"/>
</dbReference>
<name>A0A5P6P9T6_9BRAD</name>
<dbReference type="GO" id="GO:0043565">
    <property type="term" value="F:sequence-specific DNA binding"/>
    <property type="evidence" value="ECO:0007669"/>
    <property type="project" value="InterPro"/>
</dbReference>
<dbReference type="KEGG" id="bbet:F8237_23645"/>
<gene>
    <name evidence="6" type="ORF">F8237_23645</name>
</gene>
<keyword evidence="2" id="KW-0238">DNA-binding</keyword>
<dbReference type="SUPFAM" id="SSF46689">
    <property type="entry name" value="Homeodomain-like"/>
    <property type="match status" value="2"/>
</dbReference>
<dbReference type="PROSITE" id="PS00041">
    <property type="entry name" value="HTH_ARAC_FAMILY_1"/>
    <property type="match status" value="1"/>
</dbReference>
<dbReference type="AlphaFoldDB" id="A0A5P6P9T6"/>
<organism evidence="6 7">
    <name type="scientific">Bradyrhizobium betae</name>
    <dbReference type="NCBI Taxonomy" id="244734"/>
    <lineage>
        <taxon>Bacteria</taxon>
        <taxon>Pseudomonadati</taxon>
        <taxon>Pseudomonadota</taxon>
        <taxon>Alphaproteobacteria</taxon>
        <taxon>Hyphomicrobiales</taxon>
        <taxon>Nitrobacteraceae</taxon>
        <taxon>Bradyrhizobium</taxon>
    </lineage>
</organism>
<keyword evidence="4" id="KW-0804">Transcription</keyword>
<accession>A0A5P6P9T6</accession>
<dbReference type="Pfam" id="PF12833">
    <property type="entry name" value="HTH_18"/>
    <property type="match status" value="1"/>
</dbReference>
<dbReference type="EMBL" id="CP044543">
    <property type="protein sequence ID" value="QFI75137.1"/>
    <property type="molecule type" value="Genomic_DNA"/>
</dbReference>
<dbReference type="PANTHER" id="PTHR46796:SF7">
    <property type="entry name" value="ARAC FAMILY TRANSCRIPTIONAL REGULATOR"/>
    <property type="match status" value="1"/>
</dbReference>
<keyword evidence="3" id="KW-0010">Activator</keyword>
<dbReference type="Pfam" id="PF12852">
    <property type="entry name" value="Cupin_6"/>
    <property type="match status" value="1"/>
</dbReference>
<evidence type="ECO:0000259" key="5">
    <source>
        <dbReference type="PROSITE" id="PS01124"/>
    </source>
</evidence>
<evidence type="ECO:0000256" key="2">
    <source>
        <dbReference type="ARBA" id="ARBA00023125"/>
    </source>
</evidence>
<dbReference type="InterPro" id="IPR018062">
    <property type="entry name" value="HTH_AraC-typ_CS"/>
</dbReference>
<sequence length="353" mass="39423">MTRTPQVLPETPADLLSEVLGSMHLAGTVLFRAEFREPWAITTPEAGQLARLLPLRTDRIIPFHIIASGSCWMELDGHASVQLREGDVVVLPYGDSHRLRGREPIVPMQVGGLLPRPPWTDIVVLEHGGAGPCTRIICGFLQCDELLFHPVLHHLPRWLQVSPEGPADEWLASTIRHTAGEASTRRPGSRSQLHRLTELMFVEILRKHMQGLPANEIGWFAAINDQVAGAGLRHLHAMPFHDWTVENLARRIGVSRTVLAERFKHFLDQPPMQYLVHWRLRLAAHALTSGTTPIKSIACQTGYESEAAFSRAFKRHFGLPPGVWRRRTPSVVAADRPRFSPRAMPPATPTPST</sequence>
<dbReference type="InterPro" id="IPR050204">
    <property type="entry name" value="AraC_XylS_family_regulators"/>
</dbReference>
<dbReference type="InterPro" id="IPR037923">
    <property type="entry name" value="HTH-like"/>
</dbReference>
<evidence type="ECO:0000256" key="4">
    <source>
        <dbReference type="ARBA" id="ARBA00023163"/>
    </source>
</evidence>
<evidence type="ECO:0000256" key="3">
    <source>
        <dbReference type="ARBA" id="ARBA00023159"/>
    </source>
</evidence>
<dbReference type="InterPro" id="IPR009057">
    <property type="entry name" value="Homeodomain-like_sf"/>
</dbReference>
<evidence type="ECO:0000256" key="1">
    <source>
        <dbReference type="ARBA" id="ARBA00023015"/>
    </source>
</evidence>
<dbReference type="PANTHER" id="PTHR46796">
    <property type="entry name" value="HTH-TYPE TRANSCRIPTIONAL ACTIVATOR RHAS-RELATED"/>
    <property type="match status" value="1"/>
</dbReference>
<dbReference type="SMART" id="SM00342">
    <property type="entry name" value="HTH_ARAC"/>
    <property type="match status" value="1"/>
</dbReference>
<protein>
    <submittedName>
        <fullName evidence="6">AraC family transcriptional regulator</fullName>
    </submittedName>
</protein>
<dbReference type="GO" id="GO:0003700">
    <property type="term" value="F:DNA-binding transcription factor activity"/>
    <property type="evidence" value="ECO:0007669"/>
    <property type="project" value="InterPro"/>
</dbReference>
<evidence type="ECO:0000313" key="7">
    <source>
        <dbReference type="Proteomes" id="UP000325641"/>
    </source>
</evidence>
<dbReference type="InterPro" id="IPR020449">
    <property type="entry name" value="Tscrpt_reg_AraC-type_HTH"/>
</dbReference>
<dbReference type="SUPFAM" id="SSF51215">
    <property type="entry name" value="Regulatory protein AraC"/>
    <property type="match status" value="1"/>
</dbReference>
<reference evidence="7" key="1">
    <citation type="submission" date="2019-10" db="EMBL/GenBank/DDBJ databases">
        <title>Complete Genome Sequence of Bradyrhizobium betae type strain PL7HG1T.</title>
        <authorList>
            <person name="Bromfield E.S.P."/>
            <person name="Cloutier S."/>
        </authorList>
    </citation>
    <scope>NUCLEOTIDE SEQUENCE [LARGE SCALE GENOMIC DNA]</scope>
    <source>
        <strain evidence="7">PL7HG1</strain>
    </source>
</reference>
<dbReference type="OrthoDB" id="9802263at2"/>
<dbReference type="Gene3D" id="1.10.10.60">
    <property type="entry name" value="Homeodomain-like"/>
    <property type="match status" value="2"/>
</dbReference>
<dbReference type="InterPro" id="IPR032783">
    <property type="entry name" value="AraC_lig"/>
</dbReference>
<feature type="domain" description="HTH araC/xylS-type" evidence="5">
    <location>
        <begin position="225"/>
        <end position="327"/>
    </location>
</feature>
<dbReference type="Proteomes" id="UP000325641">
    <property type="component" value="Chromosome"/>
</dbReference>
<dbReference type="InterPro" id="IPR018060">
    <property type="entry name" value="HTH_AraC"/>
</dbReference>
<evidence type="ECO:0000313" key="6">
    <source>
        <dbReference type="EMBL" id="QFI75137.1"/>
    </source>
</evidence>
<keyword evidence="1" id="KW-0805">Transcription regulation</keyword>
<proteinExistence type="predicted"/>